<dbReference type="InterPro" id="IPR028932">
    <property type="entry name" value="TerB-C"/>
</dbReference>
<sequence>MATNSNHNWHKEIGITSAIKLETVKANQLLWQVTQVYDELCNQASVRLASSKGSLDYKIKKSKQFPLESFKLAGALLQLANGLVAGHYRKQELDAASLEAKDIATFWLGQELVSTVITAVQPMLKDLPEPDEQTCRSLKITPTGEVYVAWDPEGTLRKIRKFSTEEQQQLELLQQSDVSSKIEPELALFYLEIWHIILTAALDAPRYDQRAKWVIKLSRQKGQLTADQIDFVTKLYNYGLAIKEAATKDIDYDLSFDLSLALTLRVIFQIETAGRNFAARLYLKNHPTEKSALPWDRSWTELLQEYLHFDEKASLLSDHPSQFDQLTLKGFNIVCAEFEKRLQAYHLSLKVMLEYDSDEFVAYSLVNYASDLFEWCYKPSLLEPSLSHYYQLTEYLPAKIFVPVQEAAQERGKASDLPTPDFETCNLLQITPDGSPWLEWDPLGEIRQKQHFSEQEIELCSTAYYAAKVNQQLSQSATARTQTLLLFLQLFEQITTVYAQQKKKFGKKLSGALDDLQGQGRWLGSFTYLFLKDLFRTADNGIRACLPQSQITRSLKMEEKGFVGMPKPLKSDLHETCASYGQSLSLMTKKQIFQELPQTPQVELVQLKFTTEPAEQIKVFQRAAKQEKYRTFLMDVWAKANKLPTELRLLAVCELKRLRKLTADKLKQAKNLVYPANQARFEDYLTKEVSKHATSLAELEFLTNLTKPIRQEIHLNQQKITHSAQALDQTVQLLNDYVGPIDEEKVPEAEEKTSKPSTPTKSEESESSSSSLDLLKELLEKKQIPVAEIAALALKQGELPDTYIAQINQEFFEELGDQLVVMDDEKVWIDEYYVDFAREKVGE</sequence>
<gene>
    <name evidence="3" type="ORF">LFYK43_09910</name>
</gene>
<feature type="region of interest" description="Disordered" evidence="1">
    <location>
        <begin position="743"/>
        <end position="770"/>
    </location>
</feature>
<comment type="caution">
    <text evidence="3">The sequence shown here is derived from an EMBL/GenBank/DDBJ whole genome shotgun (WGS) entry which is preliminary data.</text>
</comment>
<name>A0A401ISL2_9LACO</name>
<proteinExistence type="predicted"/>
<keyword evidence="4" id="KW-1185">Reference proteome</keyword>
<dbReference type="Proteomes" id="UP000286848">
    <property type="component" value="Unassembled WGS sequence"/>
</dbReference>
<dbReference type="Pfam" id="PF15615">
    <property type="entry name" value="TerB_C"/>
    <property type="match status" value="1"/>
</dbReference>
<protein>
    <recommendedName>
        <fullName evidence="2">TerB-C domain-containing protein</fullName>
    </recommendedName>
</protein>
<evidence type="ECO:0000313" key="4">
    <source>
        <dbReference type="Proteomes" id="UP000286848"/>
    </source>
</evidence>
<feature type="domain" description="TerB-C" evidence="2">
    <location>
        <begin position="704"/>
        <end position="834"/>
    </location>
</feature>
<evidence type="ECO:0000256" key="1">
    <source>
        <dbReference type="SAM" id="MobiDB-lite"/>
    </source>
</evidence>
<dbReference type="RefSeq" id="WP_158609189.1">
    <property type="nucleotide sequence ID" value="NZ_BFFP01000013.1"/>
</dbReference>
<feature type="compositionally biased region" description="Basic and acidic residues" evidence="1">
    <location>
        <begin position="743"/>
        <end position="754"/>
    </location>
</feature>
<dbReference type="EMBL" id="BFFP01000013">
    <property type="protein sequence ID" value="GBG94532.1"/>
    <property type="molecule type" value="Genomic_DNA"/>
</dbReference>
<dbReference type="OrthoDB" id="9816361at2"/>
<evidence type="ECO:0000259" key="2">
    <source>
        <dbReference type="Pfam" id="PF15615"/>
    </source>
</evidence>
<accession>A0A401ISL2</accession>
<evidence type="ECO:0000313" key="3">
    <source>
        <dbReference type="EMBL" id="GBG94532.1"/>
    </source>
</evidence>
<dbReference type="AlphaFoldDB" id="A0A401ISL2"/>
<reference evidence="3 4" key="1">
    <citation type="journal article" date="2019" name="Int. J. Syst. Evol. Microbiol.">
        <title>Lactobacillus salitolerans sp. nov., a novel lactic acid bacterium isolated from spent mushroom substrates.</title>
        <authorList>
            <person name="Tohno M."/>
            <person name="Tanizawa Y."/>
            <person name="Kojima Y."/>
            <person name="Sakamoto M."/>
            <person name="Nakamura Y."/>
            <person name="Ohkuma M."/>
            <person name="Kobayashi H."/>
        </authorList>
    </citation>
    <scope>NUCLEOTIDE SEQUENCE [LARGE SCALE GENOMIC DNA]</scope>
    <source>
        <strain evidence="3 4">YK43</strain>
    </source>
</reference>
<organism evidence="3 4">
    <name type="scientific">Ligilactobacillus salitolerans</name>
    <dbReference type="NCBI Taxonomy" id="1808352"/>
    <lineage>
        <taxon>Bacteria</taxon>
        <taxon>Bacillati</taxon>
        <taxon>Bacillota</taxon>
        <taxon>Bacilli</taxon>
        <taxon>Lactobacillales</taxon>
        <taxon>Lactobacillaceae</taxon>
        <taxon>Ligilactobacillus</taxon>
    </lineage>
</organism>